<reference evidence="2" key="1">
    <citation type="submission" date="2023-08" db="EMBL/GenBank/DDBJ databases">
        <authorList>
            <person name="Audoor S."/>
            <person name="Bilcke G."/>
        </authorList>
    </citation>
    <scope>NUCLEOTIDE SEQUENCE</scope>
</reference>
<gene>
    <name evidence="2" type="ORF">CYCCA115_LOCUS10291</name>
</gene>
<dbReference type="EMBL" id="CAKOGP040001613">
    <property type="protein sequence ID" value="CAJ1946150.1"/>
    <property type="molecule type" value="Genomic_DNA"/>
</dbReference>
<dbReference type="AlphaFoldDB" id="A0AAD2FKV5"/>
<name>A0AAD2FKV5_9STRA</name>
<sequence length="139" mass="16188">MEKHRQSSLWRLRSKFAQVCKDRKIDGQSHASCQTVIQGGQDVEFSTQMEQQKASTKREVCCKSLFSLERSFPNGNVFPKLHDLVRHVPEFIREHGMYGICSEEGFEGYHVKHKQEYSNLKSMKDPSKRTAVLDRRLQT</sequence>
<feature type="region of interest" description="Disordered" evidence="1">
    <location>
        <begin position="120"/>
        <end position="139"/>
    </location>
</feature>
<organism evidence="2 3">
    <name type="scientific">Cylindrotheca closterium</name>
    <dbReference type="NCBI Taxonomy" id="2856"/>
    <lineage>
        <taxon>Eukaryota</taxon>
        <taxon>Sar</taxon>
        <taxon>Stramenopiles</taxon>
        <taxon>Ochrophyta</taxon>
        <taxon>Bacillariophyta</taxon>
        <taxon>Bacillariophyceae</taxon>
        <taxon>Bacillariophycidae</taxon>
        <taxon>Bacillariales</taxon>
        <taxon>Bacillariaceae</taxon>
        <taxon>Cylindrotheca</taxon>
    </lineage>
</organism>
<evidence type="ECO:0000256" key="1">
    <source>
        <dbReference type="SAM" id="MobiDB-lite"/>
    </source>
</evidence>
<evidence type="ECO:0000313" key="2">
    <source>
        <dbReference type="EMBL" id="CAJ1946150.1"/>
    </source>
</evidence>
<proteinExistence type="predicted"/>
<accession>A0AAD2FKV5</accession>
<keyword evidence="3" id="KW-1185">Reference proteome</keyword>
<comment type="caution">
    <text evidence="2">The sequence shown here is derived from an EMBL/GenBank/DDBJ whole genome shotgun (WGS) entry which is preliminary data.</text>
</comment>
<evidence type="ECO:0000313" key="3">
    <source>
        <dbReference type="Proteomes" id="UP001295423"/>
    </source>
</evidence>
<protein>
    <submittedName>
        <fullName evidence="2">Uncharacterized protein</fullName>
    </submittedName>
</protein>
<dbReference type="Proteomes" id="UP001295423">
    <property type="component" value="Unassembled WGS sequence"/>
</dbReference>